<dbReference type="RefSeq" id="WP_100759381.1">
    <property type="nucleotide sequence ID" value="NZ_NPDT01000005.1"/>
</dbReference>
<protein>
    <submittedName>
        <fullName evidence="1">Uncharacterized protein</fullName>
    </submittedName>
</protein>
<organism evidence="1 2">
    <name type="scientific">Leptospira wolffii</name>
    <dbReference type="NCBI Taxonomy" id="409998"/>
    <lineage>
        <taxon>Bacteria</taxon>
        <taxon>Pseudomonadati</taxon>
        <taxon>Spirochaetota</taxon>
        <taxon>Spirochaetia</taxon>
        <taxon>Leptospirales</taxon>
        <taxon>Leptospiraceae</taxon>
        <taxon>Leptospira</taxon>
    </lineage>
</organism>
<dbReference type="AlphaFoldDB" id="A0A2M9ZAF4"/>
<comment type="caution">
    <text evidence="1">The sequence shown here is derived from an EMBL/GenBank/DDBJ whole genome shotgun (WGS) entry which is preliminary data.</text>
</comment>
<accession>A0A2M9ZAF4</accession>
<reference evidence="1 2" key="1">
    <citation type="submission" date="2017-07" db="EMBL/GenBank/DDBJ databases">
        <title>Leptospira spp. isolated from tropical soils.</title>
        <authorList>
            <person name="Thibeaux R."/>
            <person name="Iraola G."/>
            <person name="Ferres I."/>
            <person name="Bierque E."/>
            <person name="Girault D."/>
            <person name="Soupe-Gilbert M.-E."/>
            <person name="Picardeau M."/>
            <person name="Goarant C."/>
        </authorList>
    </citation>
    <scope>NUCLEOTIDE SEQUENCE [LARGE SCALE GENOMIC DNA]</scope>
    <source>
        <strain evidence="1 2">FH2-C-A2</strain>
    </source>
</reference>
<name>A0A2M9ZAF4_9LEPT</name>
<proteinExistence type="predicted"/>
<dbReference type="EMBL" id="NPDT01000005">
    <property type="protein sequence ID" value="PJZ65426.1"/>
    <property type="molecule type" value="Genomic_DNA"/>
</dbReference>
<sequence>MKYLKLLNYFSFLYIFLSIDTCTIGSLRKEIYLNKNVQQNETRVLSVMLTGFENYSTNVSLDLCRWSKGETGEDICKDSVKVEGKLEEDSIRLYLPSGSYSGTIDISYYTFRPLIFNYRANLRVFFGDARRLRPHVIGGETLSGCEWFESKSGERYLYYQCPELLLTDQIEPLKFENVESEKFNTVANFSLYFAAALGISASPPVYNAFIVPLIFGTGYFNNRIKFLNSNQKEPFINVDKNSY</sequence>
<dbReference type="Proteomes" id="UP000231912">
    <property type="component" value="Unassembled WGS sequence"/>
</dbReference>
<evidence type="ECO:0000313" key="1">
    <source>
        <dbReference type="EMBL" id="PJZ65426.1"/>
    </source>
</evidence>
<gene>
    <name evidence="1" type="ORF">CH371_13625</name>
</gene>
<evidence type="ECO:0000313" key="2">
    <source>
        <dbReference type="Proteomes" id="UP000231912"/>
    </source>
</evidence>